<reference evidence="1" key="1">
    <citation type="submission" date="2021-03" db="EMBL/GenBank/DDBJ databases">
        <title>Draft genome sequence of rust myrtle Austropuccinia psidii MF-1, a brazilian biotype.</title>
        <authorList>
            <person name="Quecine M.C."/>
            <person name="Pachon D.M.R."/>
            <person name="Bonatelli M.L."/>
            <person name="Correr F.H."/>
            <person name="Franceschini L.M."/>
            <person name="Leite T.F."/>
            <person name="Margarido G.R.A."/>
            <person name="Almeida C.A."/>
            <person name="Ferrarezi J.A."/>
            <person name="Labate C.A."/>
        </authorList>
    </citation>
    <scope>NUCLEOTIDE SEQUENCE</scope>
    <source>
        <strain evidence="1">MF-1</strain>
    </source>
</reference>
<dbReference type="Proteomes" id="UP000765509">
    <property type="component" value="Unassembled WGS sequence"/>
</dbReference>
<accession>A0A9Q3E174</accession>
<protein>
    <submittedName>
        <fullName evidence="1">Uncharacterized protein</fullName>
    </submittedName>
</protein>
<evidence type="ECO:0000313" key="1">
    <source>
        <dbReference type="EMBL" id="MBW0514050.1"/>
    </source>
</evidence>
<dbReference type="OrthoDB" id="2783063at2759"/>
<organism evidence="1 2">
    <name type="scientific">Austropuccinia psidii MF-1</name>
    <dbReference type="NCBI Taxonomy" id="1389203"/>
    <lineage>
        <taxon>Eukaryota</taxon>
        <taxon>Fungi</taxon>
        <taxon>Dikarya</taxon>
        <taxon>Basidiomycota</taxon>
        <taxon>Pucciniomycotina</taxon>
        <taxon>Pucciniomycetes</taxon>
        <taxon>Pucciniales</taxon>
        <taxon>Sphaerophragmiaceae</taxon>
        <taxon>Austropuccinia</taxon>
    </lineage>
</organism>
<dbReference type="AlphaFoldDB" id="A0A9Q3E174"/>
<comment type="caution">
    <text evidence="1">The sequence shown here is derived from an EMBL/GenBank/DDBJ whole genome shotgun (WGS) entry which is preliminary data.</text>
</comment>
<dbReference type="EMBL" id="AVOT02023791">
    <property type="protein sequence ID" value="MBW0514050.1"/>
    <property type="molecule type" value="Genomic_DNA"/>
</dbReference>
<keyword evidence="2" id="KW-1185">Reference proteome</keyword>
<sequence length="139" mass="15862">MLSALSPDPSLFIELVDDETMEDAHLLWEKINEKYASKTAINRGRVVMNWVSIAYKGNLDEFMKKCQQSLVDISPVNIKIPPDVLSYMILGKLCDHKSMYHIADSLATSTEEAENPSNTLNRLQNYARHLESKQKPHKD</sequence>
<proteinExistence type="predicted"/>
<gene>
    <name evidence="1" type="ORF">O181_053765</name>
</gene>
<name>A0A9Q3E174_9BASI</name>
<evidence type="ECO:0000313" key="2">
    <source>
        <dbReference type="Proteomes" id="UP000765509"/>
    </source>
</evidence>